<feature type="transmembrane region" description="Helical" evidence="1">
    <location>
        <begin position="6"/>
        <end position="24"/>
    </location>
</feature>
<dbReference type="RefSeq" id="WP_176371091.1">
    <property type="nucleotide sequence ID" value="NZ_FUKI01000119.1"/>
</dbReference>
<protein>
    <submittedName>
        <fullName evidence="2">Uncharacterized protein</fullName>
    </submittedName>
</protein>
<reference evidence="3" key="1">
    <citation type="submission" date="2017-02" db="EMBL/GenBank/DDBJ databases">
        <authorList>
            <person name="Daims H."/>
        </authorList>
    </citation>
    <scope>NUCLEOTIDE SEQUENCE [LARGE SCALE GENOMIC DNA]</scope>
</reference>
<accession>A0A1R4HBH9</accession>
<proteinExistence type="predicted"/>
<evidence type="ECO:0000256" key="1">
    <source>
        <dbReference type="SAM" id="Phobius"/>
    </source>
</evidence>
<organism evidence="2 3">
    <name type="scientific">Crenothrix polyspora</name>
    <dbReference type="NCBI Taxonomy" id="360316"/>
    <lineage>
        <taxon>Bacteria</taxon>
        <taxon>Pseudomonadati</taxon>
        <taxon>Pseudomonadota</taxon>
        <taxon>Gammaproteobacteria</taxon>
        <taxon>Methylococcales</taxon>
        <taxon>Crenotrichaceae</taxon>
        <taxon>Crenothrix</taxon>
    </lineage>
</organism>
<dbReference type="Proteomes" id="UP000195667">
    <property type="component" value="Unassembled WGS sequence"/>
</dbReference>
<keyword evidence="1" id="KW-0472">Membrane</keyword>
<evidence type="ECO:0000313" key="3">
    <source>
        <dbReference type="Proteomes" id="UP000195667"/>
    </source>
</evidence>
<name>A0A1R4HBH9_9GAMM</name>
<evidence type="ECO:0000313" key="2">
    <source>
        <dbReference type="EMBL" id="SJM93391.1"/>
    </source>
</evidence>
<keyword evidence="1" id="KW-0812">Transmembrane</keyword>
<dbReference type="EMBL" id="FUKI01000119">
    <property type="protein sequence ID" value="SJM93391.1"/>
    <property type="molecule type" value="Genomic_DNA"/>
</dbReference>
<gene>
    <name evidence="2" type="ORF">CRENPOLYSF1_430075</name>
</gene>
<dbReference type="AlphaFoldDB" id="A0A1R4HBH9"/>
<sequence>MKYKDFFIGMTVIVILYAAGRYLYQGQEESNAFYTKGHAAIKHHR</sequence>
<keyword evidence="3" id="KW-1185">Reference proteome</keyword>
<keyword evidence="1" id="KW-1133">Transmembrane helix</keyword>